<keyword evidence="5 6" id="KW-0472">Membrane</keyword>
<protein>
    <submittedName>
        <fullName evidence="8">RDD family protein</fullName>
    </submittedName>
</protein>
<evidence type="ECO:0000256" key="4">
    <source>
        <dbReference type="ARBA" id="ARBA00022989"/>
    </source>
</evidence>
<reference evidence="8 9" key="1">
    <citation type="journal article" date="2007" name="Genome Res.">
        <title>Lateral gene transfer between obligate intracellular bacteria: evidence from the Rickettsia massiliae genome.</title>
        <authorList>
            <person name="Blanc G."/>
            <person name="Ogata H."/>
            <person name="Robert C."/>
            <person name="Audic S."/>
            <person name="Claverie J.-M."/>
            <person name="Raoult D."/>
        </authorList>
    </citation>
    <scope>NUCLEOTIDE SEQUENCE [LARGE SCALE GENOMIC DNA]</scope>
    <source>
        <strain evidence="9">Mtu5</strain>
    </source>
</reference>
<dbReference type="GO" id="GO:0005886">
    <property type="term" value="C:plasma membrane"/>
    <property type="evidence" value="ECO:0007669"/>
    <property type="project" value="UniProtKB-SubCell"/>
</dbReference>
<dbReference type="InterPro" id="IPR051791">
    <property type="entry name" value="Pra-immunoreactive"/>
</dbReference>
<feature type="transmembrane region" description="Helical" evidence="6">
    <location>
        <begin position="85"/>
        <end position="109"/>
    </location>
</feature>
<evidence type="ECO:0000259" key="7">
    <source>
        <dbReference type="Pfam" id="PF06271"/>
    </source>
</evidence>
<comment type="subcellular location">
    <subcellularLocation>
        <location evidence="1">Cell membrane</location>
        <topology evidence="1">Multi-pass membrane protein</topology>
    </subcellularLocation>
</comment>
<organism evidence="8 9">
    <name type="scientific">Rickettsia massiliae (strain Mtu5)</name>
    <dbReference type="NCBI Taxonomy" id="416276"/>
    <lineage>
        <taxon>Bacteria</taxon>
        <taxon>Pseudomonadati</taxon>
        <taxon>Pseudomonadota</taxon>
        <taxon>Alphaproteobacteria</taxon>
        <taxon>Rickettsiales</taxon>
        <taxon>Rickettsiaceae</taxon>
        <taxon>Rickettsieae</taxon>
        <taxon>Rickettsia</taxon>
        <taxon>spotted fever group</taxon>
    </lineage>
</organism>
<keyword evidence="9" id="KW-1185">Reference proteome</keyword>
<feature type="domain" description="RDD" evidence="7">
    <location>
        <begin position="9"/>
        <end position="169"/>
    </location>
</feature>
<accession>A8F1L3</accession>
<keyword evidence="3 6" id="KW-0812">Transmembrane</keyword>
<evidence type="ECO:0000256" key="3">
    <source>
        <dbReference type="ARBA" id="ARBA00022692"/>
    </source>
</evidence>
<dbReference type="KEGG" id="rms:RMA_0622"/>
<evidence type="ECO:0000256" key="6">
    <source>
        <dbReference type="SAM" id="Phobius"/>
    </source>
</evidence>
<dbReference type="AlphaFoldDB" id="A8F1L3"/>
<name>A8F1L3_RICM5</name>
<keyword evidence="2" id="KW-1003">Cell membrane</keyword>
<keyword evidence="4 6" id="KW-1133">Transmembrane helix</keyword>
<feature type="transmembrane region" description="Helical" evidence="6">
    <location>
        <begin position="141"/>
        <end position="158"/>
    </location>
</feature>
<dbReference type="Proteomes" id="UP000001311">
    <property type="component" value="Chromosome"/>
</dbReference>
<evidence type="ECO:0000313" key="8">
    <source>
        <dbReference type="EMBL" id="ABV84799.1"/>
    </source>
</evidence>
<dbReference type="PANTHER" id="PTHR36115">
    <property type="entry name" value="PROLINE-RICH ANTIGEN HOMOLOG-RELATED"/>
    <property type="match status" value="1"/>
</dbReference>
<evidence type="ECO:0000256" key="5">
    <source>
        <dbReference type="ARBA" id="ARBA00023136"/>
    </source>
</evidence>
<proteinExistence type="predicted"/>
<dbReference type="EMBL" id="CP000683">
    <property type="protein sequence ID" value="ABV84799.1"/>
    <property type="molecule type" value="Genomic_DNA"/>
</dbReference>
<dbReference type="InterPro" id="IPR010432">
    <property type="entry name" value="RDD"/>
</dbReference>
<feature type="transmembrane region" description="Helical" evidence="6">
    <location>
        <begin position="21"/>
        <end position="46"/>
    </location>
</feature>
<evidence type="ECO:0000313" key="9">
    <source>
        <dbReference type="Proteomes" id="UP000001311"/>
    </source>
</evidence>
<dbReference type="Pfam" id="PF06271">
    <property type="entry name" value="RDD"/>
    <property type="match status" value="1"/>
</dbReference>
<gene>
    <name evidence="8" type="ordered locus">RMA_0622</name>
</gene>
<evidence type="ECO:0000256" key="2">
    <source>
        <dbReference type="ARBA" id="ARBA00022475"/>
    </source>
</evidence>
<dbReference type="HOGENOM" id="CLU_1546444_0_0_5"/>
<sequence length="175" mass="20350">MAMKKQIIYPDFIARIFSTALDLSLFAFIAIPISQFCSFNLLWLFFNDYFLSNNINLHNPNAMFNSVMSQEFYEYLKAGNFNKYILFNISIFATNILVIGSYFITLWYYKGATLSKMFLRMKIVDAVTLNRPTLKQLIKRFLGYMTFPIGIFFILFSSKKQALHDKIAGTVVIKS</sequence>
<evidence type="ECO:0000256" key="1">
    <source>
        <dbReference type="ARBA" id="ARBA00004651"/>
    </source>
</evidence>